<dbReference type="EC" id="2.1.3.2" evidence="7"/>
<dbReference type="NCBIfam" id="NF002032">
    <property type="entry name" value="PRK00856.1"/>
    <property type="match status" value="1"/>
</dbReference>
<evidence type="ECO:0000256" key="1">
    <source>
        <dbReference type="ARBA" id="ARBA00004852"/>
    </source>
</evidence>
<feature type="binding site" evidence="7">
    <location>
        <position position="169"/>
    </location>
    <ligand>
        <name>L-aspartate</name>
        <dbReference type="ChEBI" id="CHEBI:29991"/>
    </ligand>
</feature>
<dbReference type="Pfam" id="PF00185">
    <property type="entry name" value="OTCace"/>
    <property type="match status" value="1"/>
</dbReference>
<dbReference type="NCBIfam" id="TIGR00670">
    <property type="entry name" value="asp_carb_tr"/>
    <property type="match status" value="1"/>
</dbReference>
<feature type="binding site" evidence="7">
    <location>
        <position position="58"/>
    </location>
    <ligand>
        <name>carbamoyl phosphate</name>
        <dbReference type="ChEBI" id="CHEBI:58228"/>
    </ligand>
</feature>
<evidence type="ECO:0000259" key="9">
    <source>
        <dbReference type="Pfam" id="PF02729"/>
    </source>
</evidence>
<dbReference type="InterPro" id="IPR036901">
    <property type="entry name" value="Asp/Orn_carbamoylTrfase_sf"/>
</dbReference>
<feature type="domain" description="Aspartate/ornithine carbamoyltransferase Asp/Orn-binding" evidence="8">
    <location>
        <begin position="156"/>
        <end position="302"/>
    </location>
</feature>
<dbReference type="Proteomes" id="UP000009374">
    <property type="component" value="Unassembled WGS sequence"/>
</dbReference>
<dbReference type="InterPro" id="IPR006131">
    <property type="entry name" value="Asp_carbamoyltransf_Asp/Orn-bd"/>
</dbReference>
<feature type="binding site" evidence="7">
    <location>
        <position position="265"/>
    </location>
    <ligand>
        <name>carbamoyl phosphate</name>
        <dbReference type="ChEBI" id="CHEBI:58228"/>
    </ligand>
</feature>
<dbReference type="PRINTS" id="PR00101">
    <property type="entry name" value="ATCASE"/>
</dbReference>
<feature type="domain" description="Aspartate/ornithine carbamoyltransferase carbamoyl-P binding" evidence="9">
    <location>
        <begin position="7"/>
        <end position="148"/>
    </location>
</feature>
<dbReference type="GO" id="GO:0005829">
    <property type="term" value="C:cytosol"/>
    <property type="evidence" value="ECO:0007669"/>
    <property type="project" value="TreeGrafter"/>
</dbReference>
<dbReference type="GO" id="GO:0006520">
    <property type="term" value="P:amino acid metabolic process"/>
    <property type="evidence" value="ECO:0007669"/>
    <property type="project" value="InterPro"/>
</dbReference>
<dbReference type="PRINTS" id="PR00100">
    <property type="entry name" value="AOTCASE"/>
</dbReference>
<dbReference type="HAMAP" id="MF_00001">
    <property type="entry name" value="Asp_carb_tr"/>
    <property type="match status" value="1"/>
</dbReference>
<dbReference type="GO" id="GO:0004070">
    <property type="term" value="F:aspartate carbamoyltransferase activity"/>
    <property type="evidence" value="ECO:0007669"/>
    <property type="project" value="UniProtKB-UniRule"/>
</dbReference>
<evidence type="ECO:0000259" key="8">
    <source>
        <dbReference type="Pfam" id="PF00185"/>
    </source>
</evidence>
<evidence type="ECO:0000256" key="6">
    <source>
        <dbReference type="ARBA" id="ARBA00048859"/>
    </source>
</evidence>
<dbReference type="GO" id="GO:0016597">
    <property type="term" value="F:amino acid binding"/>
    <property type="evidence" value="ECO:0007669"/>
    <property type="project" value="InterPro"/>
</dbReference>
<comment type="similarity">
    <text evidence="2 7">Belongs to the aspartate/ornithine carbamoyltransferase superfamily. ATCase family.</text>
</comment>
<dbReference type="PANTHER" id="PTHR45753">
    <property type="entry name" value="ORNITHINE CARBAMOYLTRANSFERASE, MITOCHONDRIAL"/>
    <property type="match status" value="1"/>
</dbReference>
<sequence length="322" mass="34408">MPAFGPHLLSLSGMTQERIVGILDAAEAFLDVGQQSVKKVPVLRGKTLVNLFYESSTRTRSSFEIAAKRLSADVINVTPSQSSVTKGESLSDTVKTIEALGADGIVIRHASSGAAEFVAERVECHVVNGGDGCHEHPTQALLDLFTIRKKKGRVAGLTVAIVGDILHSRVARSNILGLSALGAKIRLVAPPTLLPRGIDRWPVTVYDRLDRGIDGADVVMALRLQLERASGGYIPSLAEYSRLYGLSREVLERHAPQAVVLHPGPVNRGVEISGEELFCNDVAILDQVEYGVAVRMAVLYLLMGGRGEESSLLAAGSRGEGL</sequence>
<protein>
    <recommendedName>
        <fullName evidence="7">Aspartate carbamoyltransferase</fullName>
        <ecNumber evidence="7">2.1.3.2</ecNumber>
    </recommendedName>
    <alternativeName>
        <fullName evidence="7">Aspartate transcarbamylase</fullName>
        <shortName evidence="7">ATCase</shortName>
    </alternativeName>
</protein>
<comment type="function">
    <text evidence="5 7">Catalyzes the condensation of carbamoyl phosphate and aspartate to form carbamoyl aspartate and inorganic phosphate, the committed step in the de novo pyrimidine nucleotide biosynthesis pathway.</text>
</comment>
<dbReference type="EMBL" id="GG693877">
    <property type="protein sequence ID" value="EES52438.1"/>
    <property type="molecule type" value="Genomic_DNA"/>
</dbReference>
<dbReference type="InterPro" id="IPR002082">
    <property type="entry name" value="Asp_carbamoyltransf"/>
</dbReference>
<reference evidence="10 11" key="1">
    <citation type="journal article" date="2009" name="Appl. Environ. Microbiol.">
        <title>Community genomic and proteomic analyses of chemoautotrophic iron-oxidizing "Leptospirillum rubarum" (Group II) and "Leptospirillum ferrodiazotrophum" (Group III) bacteria in acid mine drainage biofilms.</title>
        <authorList>
            <person name="Goltsman D.S."/>
            <person name="Denef V.J."/>
            <person name="Singer S.W."/>
            <person name="VerBerkmoes N.C."/>
            <person name="Lefsrud M."/>
            <person name="Mueller R.S."/>
            <person name="Dick G.J."/>
            <person name="Sun C.L."/>
            <person name="Wheeler K.E."/>
            <person name="Zemla A."/>
            <person name="Baker B.J."/>
            <person name="Hauser L."/>
            <person name="Land M."/>
            <person name="Shah M.B."/>
            <person name="Thelen M.P."/>
            <person name="Hettich R.L."/>
            <person name="Banfield J.F."/>
        </authorList>
    </citation>
    <scope>NUCLEOTIDE SEQUENCE [LARGE SCALE GENOMIC DNA]</scope>
</reference>
<keyword evidence="4 7" id="KW-0665">Pyrimidine biosynthesis</keyword>
<name>C6HY87_9BACT</name>
<feature type="binding site" evidence="7">
    <location>
        <position position="136"/>
    </location>
    <ligand>
        <name>carbamoyl phosphate</name>
        <dbReference type="ChEBI" id="CHEBI:58228"/>
    </ligand>
</feature>
<organism evidence="10 11">
    <name type="scientific">Leptospirillum ferrodiazotrophum</name>
    <dbReference type="NCBI Taxonomy" id="412449"/>
    <lineage>
        <taxon>Bacteria</taxon>
        <taxon>Pseudomonadati</taxon>
        <taxon>Nitrospirota</taxon>
        <taxon>Nitrospiria</taxon>
        <taxon>Nitrospirales</taxon>
        <taxon>Nitrospiraceae</taxon>
        <taxon>Leptospirillum</taxon>
    </lineage>
</organism>
<dbReference type="InterPro" id="IPR006130">
    <property type="entry name" value="Asp/Orn_carbamoylTrfase"/>
</dbReference>
<dbReference type="UniPathway" id="UPA00070">
    <property type="reaction ID" value="UER00116"/>
</dbReference>
<dbReference type="Pfam" id="PF02729">
    <property type="entry name" value="OTCace_N"/>
    <property type="match status" value="1"/>
</dbReference>
<feature type="binding site" evidence="7">
    <location>
        <position position="223"/>
    </location>
    <ligand>
        <name>L-aspartate</name>
        <dbReference type="ChEBI" id="CHEBI:29991"/>
    </ligand>
</feature>
<keyword evidence="3 7" id="KW-0808">Transferase</keyword>
<evidence type="ECO:0000256" key="5">
    <source>
        <dbReference type="ARBA" id="ARBA00043884"/>
    </source>
</evidence>
<dbReference type="InterPro" id="IPR006132">
    <property type="entry name" value="Asp/Orn_carbamoyltranf_P-bd"/>
</dbReference>
<evidence type="ECO:0000256" key="7">
    <source>
        <dbReference type="HAMAP-Rule" id="MF_00001"/>
    </source>
</evidence>
<proteinExistence type="inferred from homology"/>
<evidence type="ECO:0000313" key="10">
    <source>
        <dbReference type="EMBL" id="EES52438.1"/>
    </source>
</evidence>
<comment type="catalytic activity">
    <reaction evidence="6 7">
        <text>carbamoyl phosphate + L-aspartate = N-carbamoyl-L-aspartate + phosphate + H(+)</text>
        <dbReference type="Rhea" id="RHEA:20013"/>
        <dbReference type="ChEBI" id="CHEBI:15378"/>
        <dbReference type="ChEBI" id="CHEBI:29991"/>
        <dbReference type="ChEBI" id="CHEBI:32814"/>
        <dbReference type="ChEBI" id="CHEBI:43474"/>
        <dbReference type="ChEBI" id="CHEBI:58228"/>
        <dbReference type="EC" id="2.1.3.2"/>
    </reaction>
</comment>
<feature type="binding site" evidence="7">
    <location>
        <position position="139"/>
    </location>
    <ligand>
        <name>carbamoyl phosphate</name>
        <dbReference type="ChEBI" id="CHEBI:58228"/>
    </ligand>
</feature>
<dbReference type="GO" id="GO:0044205">
    <property type="term" value="P:'de novo' UMP biosynthetic process"/>
    <property type="evidence" value="ECO:0007669"/>
    <property type="project" value="UniProtKB-UniRule"/>
</dbReference>
<dbReference type="GO" id="GO:0006207">
    <property type="term" value="P:'de novo' pyrimidine nucleobase biosynthetic process"/>
    <property type="evidence" value="ECO:0007669"/>
    <property type="project" value="InterPro"/>
</dbReference>
<dbReference type="SUPFAM" id="SSF53671">
    <property type="entry name" value="Aspartate/ornithine carbamoyltransferase"/>
    <property type="match status" value="1"/>
</dbReference>
<evidence type="ECO:0000256" key="4">
    <source>
        <dbReference type="ARBA" id="ARBA00022975"/>
    </source>
</evidence>
<evidence type="ECO:0000256" key="3">
    <source>
        <dbReference type="ARBA" id="ARBA00022679"/>
    </source>
</evidence>
<feature type="binding site" evidence="7">
    <location>
        <position position="108"/>
    </location>
    <ligand>
        <name>carbamoyl phosphate</name>
        <dbReference type="ChEBI" id="CHEBI:58228"/>
    </ligand>
</feature>
<accession>C6HY87</accession>
<keyword evidence="11" id="KW-1185">Reference proteome</keyword>
<comment type="pathway">
    <text evidence="1 7">Pyrimidine metabolism; UMP biosynthesis via de novo pathway; (S)-dihydroorotate from bicarbonate: step 2/3.</text>
</comment>
<comment type="subunit">
    <text evidence="7">Heterododecamer (2C3:3R2) of six catalytic PyrB chains organized as two trimers (C3), and six regulatory PyrI chains organized as three dimers (R2).</text>
</comment>
<gene>
    <name evidence="7" type="primary">pyrB</name>
    <name evidence="10" type="ORF">UBAL3_94170045</name>
</gene>
<dbReference type="PROSITE" id="PS00097">
    <property type="entry name" value="CARBAMOYLTRANSFERASE"/>
    <property type="match status" value="1"/>
</dbReference>
<dbReference type="Gene3D" id="3.40.50.1370">
    <property type="entry name" value="Aspartate/ornithine carbamoyltransferase"/>
    <property type="match status" value="2"/>
</dbReference>
<evidence type="ECO:0000313" key="11">
    <source>
        <dbReference type="Proteomes" id="UP000009374"/>
    </source>
</evidence>
<dbReference type="AlphaFoldDB" id="C6HY87"/>
<feature type="binding site" evidence="7">
    <location>
        <position position="59"/>
    </location>
    <ligand>
        <name>carbamoyl phosphate</name>
        <dbReference type="ChEBI" id="CHEBI:58228"/>
    </ligand>
</feature>
<feature type="binding site" evidence="7">
    <location>
        <position position="86"/>
    </location>
    <ligand>
        <name>L-aspartate</name>
        <dbReference type="ChEBI" id="CHEBI:29991"/>
    </ligand>
</feature>
<dbReference type="PANTHER" id="PTHR45753:SF6">
    <property type="entry name" value="ASPARTATE CARBAMOYLTRANSFERASE"/>
    <property type="match status" value="1"/>
</dbReference>
<evidence type="ECO:0000256" key="2">
    <source>
        <dbReference type="ARBA" id="ARBA00008896"/>
    </source>
</evidence>
<feature type="binding site" evidence="7">
    <location>
        <position position="264"/>
    </location>
    <ligand>
        <name>carbamoyl phosphate</name>
        <dbReference type="ChEBI" id="CHEBI:58228"/>
    </ligand>
</feature>